<name>A0ACC0JPZ8_CHOFU</name>
<evidence type="ECO:0000313" key="1">
    <source>
        <dbReference type="EMBL" id="KAI8426165.1"/>
    </source>
</evidence>
<evidence type="ECO:0000313" key="2">
    <source>
        <dbReference type="Proteomes" id="UP001064048"/>
    </source>
</evidence>
<dbReference type="Proteomes" id="UP001064048">
    <property type="component" value="Chromosome 8"/>
</dbReference>
<comment type="caution">
    <text evidence="1">The sequence shown here is derived from an EMBL/GenBank/DDBJ whole genome shotgun (WGS) entry which is preliminary data.</text>
</comment>
<proteinExistence type="predicted"/>
<organism evidence="1 2">
    <name type="scientific">Choristoneura fumiferana</name>
    <name type="common">Spruce budworm moth</name>
    <name type="synonym">Archips fumiferana</name>
    <dbReference type="NCBI Taxonomy" id="7141"/>
    <lineage>
        <taxon>Eukaryota</taxon>
        <taxon>Metazoa</taxon>
        <taxon>Ecdysozoa</taxon>
        <taxon>Arthropoda</taxon>
        <taxon>Hexapoda</taxon>
        <taxon>Insecta</taxon>
        <taxon>Pterygota</taxon>
        <taxon>Neoptera</taxon>
        <taxon>Endopterygota</taxon>
        <taxon>Lepidoptera</taxon>
        <taxon>Glossata</taxon>
        <taxon>Ditrysia</taxon>
        <taxon>Tortricoidea</taxon>
        <taxon>Tortricidae</taxon>
        <taxon>Tortricinae</taxon>
        <taxon>Choristoneura</taxon>
    </lineage>
</organism>
<protein>
    <submittedName>
        <fullName evidence="1">Uncharacterized protein</fullName>
    </submittedName>
</protein>
<gene>
    <name evidence="1" type="ORF">MSG28_005107</name>
</gene>
<reference evidence="1 2" key="1">
    <citation type="journal article" date="2022" name="Genome Biol. Evol.">
        <title>The Spruce Budworm Genome: Reconstructing the Evolutionary History of Antifreeze Proteins.</title>
        <authorList>
            <person name="Beliveau C."/>
            <person name="Gagne P."/>
            <person name="Picq S."/>
            <person name="Vernygora O."/>
            <person name="Keeling C.I."/>
            <person name="Pinkney K."/>
            <person name="Doucet D."/>
            <person name="Wen F."/>
            <person name="Johnston J.S."/>
            <person name="Maaroufi H."/>
            <person name="Boyle B."/>
            <person name="Laroche J."/>
            <person name="Dewar K."/>
            <person name="Juretic N."/>
            <person name="Blackburn G."/>
            <person name="Nisole A."/>
            <person name="Brunet B."/>
            <person name="Brandao M."/>
            <person name="Lumley L."/>
            <person name="Duan J."/>
            <person name="Quan G."/>
            <person name="Lucarotti C.J."/>
            <person name="Roe A.D."/>
            <person name="Sperling F.A.H."/>
            <person name="Levesque R.C."/>
            <person name="Cusson M."/>
        </authorList>
    </citation>
    <scope>NUCLEOTIDE SEQUENCE [LARGE SCALE GENOMIC DNA]</scope>
    <source>
        <strain evidence="1">Glfc:IPQL:Cfum</strain>
    </source>
</reference>
<keyword evidence="2" id="KW-1185">Reference proteome</keyword>
<accession>A0ACC0JPZ8</accession>
<sequence length="615" mass="66186">MVFISKNSEGGGQRMRGHGAREHLLLRRRQSDHLDTLDCVAVETWTRIHRKALDVELYIKMINEEEHQVIADIDHDITQVPLQLPAVVDLGGVVRSEITLWYSKIFISVDVVSGRIDVTVVPVDGVQVCMVHDFVLNVVQFPLQLVRCERVLRASLAEHLGGRERVRAAVEELGPHGGVDRRAHHRRRQLTVLDQQLYHVVHVFVAIVQRGHRHRRRRRRRRHDGAFGFVMRRRQDRDGDHFDTVQDVIGSFGRGDVGGVGGGGGLGDGEEAHETVGGGVGRGGEHVARWRGRRGRRRRGLLQRVQLRAQLRHAQVRLQQTAALVGGGRARRLAPYRLQLQPRRLQLALELLDLAPLRLHDVLGRLGLRARLRRGNGRDRRDGGDRGDGGGRARRLLLVDQERAQPADELRLGAGDAQVAALALGAQRAGMAASGAGGGGGGGGAEYSDESDATDAEEVAGDAGISCSNSCCCCRSSSYGVSVESGGEGALCAFGGPLYSWNLNRALGCCCLCLVFLRFLSALPGAGCWTVAAGVVGAAGAGVAGEGAGESRQGGEGEGEMSSGGPQRGLTPGVCACRQAASDDGQRWPAANWLAFVYSHGARTGVGNSDQQPDM</sequence>
<dbReference type="EMBL" id="CM046108">
    <property type="protein sequence ID" value="KAI8426165.1"/>
    <property type="molecule type" value="Genomic_DNA"/>
</dbReference>